<dbReference type="Proteomes" id="UP001165080">
    <property type="component" value="Unassembled WGS sequence"/>
</dbReference>
<dbReference type="PANTHER" id="PTHR12393:SF6">
    <property type="entry name" value="SPHINGOMYELIN PHOSPHODIESTERASE 2"/>
    <property type="match status" value="1"/>
</dbReference>
<accession>A0A9W6BU42</accession>
<protein>
    <submittedName>
        <fullName evidence="1">Uncharacterized protein</fullName>
    </submittedName>
</protein>
<gene>
    <name evidence="1" type="primary">PLEST009145</name>
    <name evidence="1" type="ORF">PLESTB_001270100</name>
</gene>
<dbReference type="GO" id="GO:0005783">
    <property type="term" value="C:endoplasmic reticulum"/>
    <property type="evidence" value="ECO:0007669"/>
    <property type="project" value="TreeGrafter"/>
</dbReference>
<dbReference type="GO" id="GO:0071944">
    <property type="term" value="C:cell periphery"/>
    <property type="evidence" value="ECO:0007669"/>
    <property type="project" value="TreeGrafter"/>
</dbReference>
<dbReference type="GO" id="GO:0030149">
    <property type="term" value="P:sphingolipid catabolic process"/>
    <property type="evidence" value="ECO:0007669"/>
    <property type="project" value="TreeGrafter"/>
</dbReference>
<organism evidence="1 2">
    <name type="scientific">Pleodorina starrii</name>
    <dbReference type="NCBI Taxonomy" id="330485"/>
    <lineage>
        <taxon>Eukaryota</taxon>
        <taxon>Viridiplantae</taxon>
        <taxon>Chlorophyta</taxon>
        <taxon>core chlorophytes</taxon>
        <taxon>Chlorophyceae</taxon>
        <taxon>CS clade</taxon>
        <taxon>Chlamydomonadales</taxon>
        <taxon>Volvocaceae</taxon>
        <taxon>Pleodorina</taxon>
    </lineage>
</organism>
<evidence type="ECO:0000313" key="1">
    <source>
        <dbReference type="EMBL" id="GLC57817.1"/>
    </source>
</evidence>
<reference evidence="1 2" key="1">
    <citation type="journal article" date="2023" name="Commun. Biol.">
        <title>Reorganization of the ancestral sex-determining regions during the evolution of trioecy in Pleodorina starrii.</title>
        <authorList>
            <person name="Takahashi K."/>
            <person name="Suzuki S."/>
            <person name="Kawai-Toyooka H."/>
            <person name="Yamamoto K."/>
            <person name="Hamaji T."/>
            <person name="Ootsuki R."/>
            <person name="Yamaguchi H."/>
            <person name="Kawachi M."/>
            <person name="Higashiyama T."/>
            <person name="Nozaki H."/>
        </authorList>
    </citation>
    <scope>NUCLEOTIDE SEQUENCE [LARGE SCALE GENOMIC DNA]</scope>
    <source>
        <strain evidence="1 2">NIES-4479</strain>
    </source>
</reference>
<dbReference type="SUPFAM" id="SSF48403">
    <property type="entry name" value="Ankyrin repeat"/>
    <property type="match status" value="1"/>
</dbReference>
<dbReference type="EMBL" id="BRXU01000020">
    <property type="protein sequence ID" value="GLC57817.1"/>
    <property type="molecule type" value="Genomic_DNA"/>
</dbReference>
<dbReference type="PANTHER" id="PTHR12393">
    <property type="entry name" value="SPHINGOMYELIN PHOSPHODIESTERASE RELATED"/>
    <property type="match status" value="1"/>
</dbReference>
<dbReference type="GO" id="GO:0004620">
    <property type="term" value="F:phospholipase activity"/>
    <property type="evidence" value="ECO:0007669"/>
    <property type="project" value="TreeGrafter"/>
</dbReference>
<comment type="caution">
    <text evidence="1">The sequence shown here is derived from an EMBL/GenBank/DDBJ whole genome shotgun (WGS) entry which is preliminary data.</text>
</comment>
<dbReference type="GO" id="GO:0046513">
    <property type="term" value="P:ceramide biosynthetic process"/>
    <property type="evidence" value="ECO:0007669"/>
    <property type="project" value="TreeGrafter"/>
</dbReference>
<dbReference type="GO" id="GO:0016020">
    <property type="term" value="C:membrane"/>
    <property type="evidence" value="ECO:0007669"/>
    <property type="project" value="TreeGrafter"/>
</dbReference>
<dbReference type="Gene3D" id="1.25.40.20">
    <property type="entry name" value="Ankyrin repeat-containing domain"/>
    <property type="match status" value="1"/>
</dbReference>
<name>A0A9W6BU42_9CHLO</name>
<proteinExistence type="predicted"/>
<keyword evidence="2" id="KW-1185">Reference proteome</keyword>
<dbReference type="AlphaFoldDB" id="A0A9W6BU42"/>
<evidence type="ECO:0000313" key="2">
    <source>
        <dbReference type="Proteomes" id="UP001165080"/>
    </source>
</evidence>
<dbReference type="InterPro" id="IPR036770">
    <property type="entry name" value="Ankyrin_rpt-contain_sf"/>
</dbReference>
<sequence>MDNVTSDAPAVDASRLWYNVVKAIAGFLAPNDIACSVRLTNKAAREHLRGSQHTTIHVSQPCLPGDFRRRWAAEGAVNDMTITQRRRLVCLAISSGVLANIVVAYEAASCAPTAEMMEAAAASGKPETCDWLLDAGCSWGAALVAAERAGHWHVFDHLLTRCCSCGVDEAYAALRSGHARFLDWLELRRPGVLKELPEFRIEKLLAAAAEGCDLATFQRIYDVWQQKSEGSSAAARAARSGLLEGGSGPAAQLQRAMLRRQRRLLLRDSQRELVLAAAAGSPTPDWCDKVEWLETQPGYQRGPSAAAAAAAARADGMERLAWLRQRGYEMHPKAFEPATFAAAGRQGNIDVVRHLLTELALYHLAQHAAEAAAEAGQLDFLRALHDLCQLSSDEGLAVAVHAARAGHQHVVAWAVEALGLDLAGCVEQQQELLAAAAESGSLELLDWVWACGGPQRQQQQQQQQLQARRSHRGLEGAVKGGCRAALEWMADHGFLEPQVVPEVPTPLYVLAARNGDRATLRWLRLLLPGDDQLPAGLQGHIAAAAGEFSHLIIGSLVRAAGATVELGLEGVGPGNPGVLGWLARNPVPLSSLSSGITSNVSDLEHQNSQQQD</sequence>